<proteinExistence type="inferred from homology"/>
<dbReference type="PANTHER" id="PTHR11545:SF2">
    <property type="entry name" value="LARGE RIBOSOMAL SUBUNIT PROTEIN UL13M"/>
    <property type="match status" value="1"/>
</dbReference>
<keyword evidence="2" id="KW-0689">Ribosomal protein</keyword>
<evidence type="ECO:0000256" key="1">
    <source>
        <dbReference type="ARBA" id="ARBA00006227"/>
    </source>
</evidence>
<dbReference type="Proteomes" id="UP000751190">
    <property type="component" value="Unassembled WGS sequence"/>
</dbReference>
<evidence type="ECO:0000313" key="6">
    <source>
        <dbReference type="Proteomes" id="UP000751190"/>
    </source>
</evidence>
<dbReference type="EMBL" id="JAGTXO010000028">
    <property type="protein sequence ID" value="KAG8461086.1"/>
    <property type="molecule type" value="Genomic_DNA"/>
</dbReference>
<dbReference type="GO" id="GO:0017148">
    <property type="term" value="P:negative regulation of translation"/>
    <property type="evidence" value="ECO:0007669"/>
    <property type="project" value="TreeGrafter"/>
</dbReference>
<sequence length="193" mass="21756">MPGLQVWAGGISRAVRPKQGYVGPRIWHLIDARARVVGKLASSIATLLVGKHKPTYVPRFDCGDHVIVVNAKDVVFTGRKWEQKEYHHHTGWPGGLRTIRAKDLLAKFPERIIGRAVRGMLPKNLLRKQRMMRLHVYPEADHPHDAQLIGSYRAYGPRWPLGSKPERWCPRVEPPVPQGPQPLAPAQPPTQPP</sequence>
<evidence type="ECO:0000256" key="4">
    <source>
        <dbReference type="SAM" id="MobiDB-lite"/>
    </source>
</evidence>
<dbReference type="HAMAP" id="MF_01366">
    <property type="entry name" value="Ribosomal_uL13"/>
    <property type="match status" value="1"/>
</dbReference>
<feature type="compositionally biased region" description="Pro residues" evidence="4">
    <location>
        <begin position="172"/>
        <end position="193"/>
    </location>
</feature>
<dbReference type="GO" id="GO:0003735">
    <property type="term" value="F:structural constituent of ribosome"/>
    <property type="evidence" value="ECO:0007669"/>
    <property type="project" value="InterPro"/>
</dbReference>
<reference evidence="5" key="1">
    <citation type="submission" date="2021-05" db="EMBL/GenBank/DDBJ databases">
        <title>The genome of the haptophyte Pavlova lutheri (Diacronema luteri, Pavlovales) - a model for lipid biosynthesis in eukaryotic algae.</title>
        <authorList>
            <person name="Hulatt C.J."/>
            <person name="Posewitz M.C."/>
        </authorList>
    </citation>
    <scope>NUCLEOTIDE SEQUENCE</scope>
    <source>
        <strain evidence="5">NIVA-4/92</strain>
    </source>
</reference>
<keyword evidence="3" id="KW-0687">Ribonucleoprotein</keyword>
<dbReference type="PANTHER" id="PTHR11545">
    <property type="entry name" value="RIBOSOMAL PROTEIN L13"/>
    <property type="match status" value="1"/>
</dbReference>
<accession>A0A8J5X938</accession>
<comment type="caution">
    <text evidence="5">The sequence shown here is derived from an EMBL/GenBank/DDBJ whole genome shotgun (WGS) entry which is preliminary data.</text>
</comment>
<dbReference type="OrthoDB" id="274622at2759"/>
<dbReference type="GO" id="GO:0005840">
    <property type="term" value="C:ribosome"/>
    <property type="evidence" value="ECO:0007669"/>
    <property type="project" value="UniProtKB-KW"/>
</dbReference>
<dbReference type="Pfam" id="PF00572">
    <property type="entry name" value="Ribosomal_L13"/>
    <property type="match status" value="1"/>
</dbReference>
<evidence type="ECO:0008006" key="7">
    <source>
        <dbReference type="Google" id="ProtNLM"/>
    </source>
</evidence>
<dbReference type="NCBIfam" id="TIGR01066">
    <property type="entry name" value="rplM_bact"/>
    <property type="match status" value="1"/>
</dbReference>
<dbReference type="Gene3D" id="3.90.1180.10">
    <property type="entry name" value="Ribosomal protein L13"/>
    <property type="match status" value="1"/>
</dbReference>
<dbReference type="CDD" id="cd00392">
    <property type="entry name" value="Ribosomal_L13"/>
    <property type="match status" value="1"/>
</dbReference>
<gene>
    <name evidence="5" type="ORF">KFE25_003655</name>
</gene>
<dbReference type="AlphaFoldDB" id="A0A8J5X938"/>
<organism evidence="5 6">
    <name type="scientific">Diacronema lutheri</name>
    <name type="common">Unicellular marine alga</name>
    <name type="synonym">Monochrysis lutheri</name>
    <dbReference type="NCBI Taxonomy" id="2081491"/>
    <lineage>
        <taxon>Eukaryota</taxon>
        <taxon>Haptista</taxon>
        <taxon>Haptophyta</taxon>
        <taxon>Pavlovophyceae</taxon>
        <taxon>Pavlovales</taxon>
        <taxon>Pavlovaceae</taxon>
        <taxon>Diacronema</taxon>
    </lineage>
</organism>
<dbReference type="InterPro" id="IPR036899">
    <property type="entry name" value="Ribosomal_uL13_sf"/>
</dbReference>
<dbReference type="GO" id="GO:0006412">
    <property type="term" value="P:translation"/>
    <property type="evidence" value="ECO:0007669"/>
    <property type="project" value="InterPro"/>
</dbReference>
<keyword evidence="6" id="KW-1185">Reference proteome</keyword>
<dbReference type="GO" id="GO:0003729">
    <property type="term" value="F:mRNA binding"/>
    <property type="evidence" value="ECO:0007669"/>
    <property type="project" value="TreeGrafter"/>
</dbReference>
<dbReference type="OMA" id="RDPCMVM"/>
<dbReference type="InterPro" id="IPR005823">
    <property type="entry name" value="Ribosomal_uL13_bac-type"/>
</dbReference>
<feature type="region of interest" description="Disordered" evidence="4">
    <location>
        <begin position="166"/>
        <end position="193"/>
    </location>
</feature>
<dbReference type="GO" id="GO:1990904">
    <property type="term" value="C:ribonucleoprotein complex"/>
    <property type="evidence" value="ECO:0007669"/>
    <property type="project" value="UniProtKB-KW"/>
</dbReference>
<dbReference type="InterPro" id="IPR005822">
    <property type="entry name" value="Ribosomal_uL13"/>
</dbReference>
<dbReference type="SUPFAM" id="SSF52161">
    <property type="entry name" value="Ribosomal protein L13"/>
    <property type="match status" value="1"/>
</dbReference>
<name>A0A8J5X938_DIALT</name>
<protein>
    <recommendedName>
        <fullName evidence="7">Mitochondrial ribosomal protein L13</fullName>
    </recommendedName>
</protein>
<evidence type="ECO:0000256" key="2">
    <source>
        <dbReference type="ARBA" id="ARBA00022980"/>
    </source>
</evidence>
<evidence type="ECO:0000256" key="3">
    <source>
        <dbReference type="ARBA" id="ARBA00023274"/>
    </source>
</evidence>
<comment type="similarity">
    <text evidence="1">Belongs to the universal ribosomal protein uL13 family.</text>
</comment>
<evidence type="ECO:0000313" key="5">
    <source>
        <dbReference type="EMBL" id="KAG8461086.1"/>
    </source>
</evidence>